<dbReference type="SMART" id="SM00034">
    <property type="entry name" value="CLECT"/>
    <property type="match status" value="1"/>
</dbReference>
<dbReference type="PANTHER" id="PTHR22803">
    <property type="entry name" value="MANNOSE, PHOSPHOLIPASE, LECTIN RECEPTOR RELATED"/>
    <property type="match status" value="1"/>
</dbReference>
<evidence type="ECO:0000256" key="2">
    <source>
        <dbReference type="ARBA" id="ARBA00023157"/>
    </source>
</evidence>
<dbReference type="InterPro" id="IPR050111">
    <property type="entry name" value="C-type_lectin/snaclec_domain"/>
</dbReference>
<dbReference type="InterPro" id="IPR016187">
    <property type="entry name" value="CTDL_fold"/>
</dbReference>
<keyword evidence="5" id="KW-1185">Reference proteome</keyword>
<reference evidence="4" key="3">
    <citation type="submission" date="2025-09" db="UniProtKB">
        <authorList>
            <consortium name="Ensembl"/>
        </authorList>
    </citation>
    <scope>IDENTIFICATION</scope>
</reference>
<dbReference type="PROSITE" id="PS00615">
    <property type="entry name" value="C_TYPE_LECTIN_1"/>
    <property type="match status" value="1"/>
</dbReference>
<evidence type="ECO:0000313" key="5">
    <source>
        <dbReference type="Proteomes" id="UP000694520"/>
    </source>
</evidence>
<sequence>MGILKSLLRLRIKVHVCKHNPFWPCPSPSGVSSSSCVSLFPTQIACQRRHSGHLASVLSGTEGSFLASLVRNNLNTQSDVWIGLHDPTEGSEPDAGGWEWSSTAMFNYFAWERIPSTVSGLDHCGILSRTSGYLKWKNYNCNVNLPYICKFKG</sequence>
<dbReference type="InterPro" id="IPR018378">
    <property type="entry name" value="C-type_lectin_CS"/>
</dbReference>
<organism evidence="4 5">
    <name type="scientific">Bos mutus grunniens</name>
    <name type="common">Wild yak</name>
    <name type="synonym">Bos grunniens</name>
    <dbReference type="NCBI Taxonomy" id="30521"/>
    <lineage>
        <taxon>Eukaryota</taxon>
        <taxon>Metazoa</taxon>
        <taxon>Chordata</taxon>
        <taxon>Craniata</taxon>
        <taxon>Vertebrata</taxon>
        <taxon>Euteleostomi</taxon>
        <taxon>Mammalia</taxon>
        <taxon>Eutheria</taxon>
        <taxon>Laurasiatheria</taxon>
        <taxon>Artiodactyla</taxon>
        <taxon>Ruminantia</taxon>
        <taxon>Pecora</taxon>
        <taxon>Bovidae</taxon>
        <taxon>Bovinae</taxon>
        <taxon>Bos</taxon>
    </lineage>
</organism>
<dbReference type="PROSITE" id="PS50041">
    <property type="entry name" value="C_TYPE_LECTIN_2"/>
    <property type="match status" value="1"/>
</dbReference>
<dbReference type="InterPro" id="IPR001304">
    <property type="entry name" value="C-type_lectin-like"/>
</dbReference>
<evidence type="ECO:0000313" key="4">
    <source>
        <dbReference type="Ensembl" id="ENSBGRP00000011677.1"/>
    </source>
</evidence>
<dbReference type="Pfam" id="PF00059">
    <property type="entry name" value="Lectin_C"/>
    <property type="match status" value="1"/>
</dbReference>
<accession>A0A8B9WTU5</accession>
<keyword evidence="1" id="KW-0430">Lectin</keyword>
<reference evidence="4" key="1">
    <citation type="submission" date="2019-05" db="EMBL/GenBank/DDBJ databases">
        <authorList>
            <person name="Zhang S."/>
            <person name="Liu J."/>
        </authorList>
    </citation>
    <scope>NUCLEOTIDE SEQUENCE [LARGE SCALE GENOMIC DNA]</scope>
</reference>
<dbReference type="Gene3D" id="3.10.100.10">
    <property type="entry name" value="Mannose-Binding Protein A, subunit A"/>
    <property type="match status" value="1"/>
</dbReference>
<dbReference type="Proteomes" id="UP000694520">
    <property type="component" value="Chromosome 9"/>
</dbReference>
<proteinExistence type="predicted"/>
<keyword evidence="2" id="KW-1015">Disulfide bond</keyword>
<dbReference type="Ensembl" id="ENSBGRT00000013463.1">
    <property type="protein sequence ID" value="ENSBGRP00000011677.1"/>
    <property type="gene ID" value="ENSBGRG00000007342.1"/>
</dbReference>
<dbReference type="SUPFAM" id="SSF56436">
    <property type="entry name" value="C-type lectin-like"/>
    <property type="match status" value="1"/>
</dbReference>
<feature type="domain" description="C-type lectin" evidence="3">
    <location>
        <begin position="32"/>
        <end position="150"/>
    </location>
</feature>
<evidence type="ECO:0000256" key="1">
    <source>
        <dbReference type="ARBA" id="ARBA00022734"/>
    </source>
</evidence>
<reference evidence="4" key="2">
    <citation type="submission" date="2025-08" db="UniProtKB">
        <authorList>
            <consortium name="Ensembl"/>
        </authorList>
    </citation>
    <scope>IDENTIFICATION</scope>
</reference>
<evidence type="ECO:0000259" key="3">
    <source>
        <dbReference type="PROSITE" id="PS50041"/>
    </source>
</evidence>
<dbReference type="InterPro" id="IPR016186">
    <property type="entry name" value="C-type_lectin-like/link_sf"/>
</dbReference>
<name>A0A8B9WTU5_BOSMU</name>
<protein>
    <recommendedName>
        <fullName evidence="3">C-type lectin domain-containing protein</fullName>
    </recommendedName>
</protein>
<dbReference type="GeneTree" id="ENSGT00940000154447"/>
<dbReference type="GO" id="GO:0030246">
    <property type="term" value="F:carbohydrate binding"/>
    <property type="evidence" value="ECO:0007669"/>
    <property type="project" value="UniProtKB-KW"/>
</dbReference>
<dbReference type="AlphaFoldDB" id="A0A8B9WTU5"/>
<dbReference type="PRINTS" id="PR01504">
    <property type="entry name" value="PNCREATITSAP"/>
</dbReference>